<sequence>MWRVELTETAADASGGKTIDAVEQTGIWPHQGTQASIVAGSTMPSEIVPAARRHHPEMITSCRGRFRKHDEGLRLSSAIWAVDELGFTIPQATATNAAEETGAQMHSHPVEDRDAQIAAGVSIEEDHRWELGFSMASYPEEERRAEAPVGEDSASINMDAELTLGLSMEEGTAGAYGGSMYIPPDMDVWWPSGAMMHEEDDVPMAGPSRFPGALSYPVGRVGGSATSFTTQLLREDGAPVSTAIAPGLLYAEQGAITTEYAVSLDEDENEEDLDTCDDGADDNEDDTSILYTNEEDNTPLASNEDESAILDDDVNIEAAADLSLVAPPITRSHGRSACGNSTLMMPGASRGKKRRADEDGEDDEDDEKAVKKARKGKAKDTGQKKQKTKPKAKRTAKAKGKAKASSTKNKAKAGNTKSEEKRFPCLQAGCDQTFGRQSESSRHFRCSCPKRDPDDLEKPPCPHCKAPLCRGDSVRRHIEEGACPALKQSPGESKESGASSDGNYGKRKGGDKGGRGGGKHGRGGGKDGRGGGRGGRA</sequence>
<reference evidence="2 3" key="1">
    <citation type="submission" date="2017-04" db="EMBL/GenBank/DDBJ databases">
        <title>Genome Sequence of the Model Brown-Rot Fungus Postia placenta SB12.</title>
        <authorList>
            <consortium name="DOE Joint Genome Institute"/>
            <person name="Gaskell J."/>
            <person name="Kersten P."/>
            <person name="Larrondo L.F."/>
            <person name="Canessa P."/>
            <person name="Martinez D."/>
            <person name="Hibbett D."/>
            <person name="Schmoll M."/>
            <person name="Kubicek C.P."/>
            <person name="Martinez A.T."/>
            <person name="Yadav J."/>
            <person name="Master E."/>
            <person name="Magnuson J.K."/>
            <person name="James T."/>
            <person name="Yaver D."/>
            <person name="Berka R."/>
            <person name="Labutti K."/>
            <person name="Lipzen A."/>
            <person name="Aerts A."/>
            <person name="Barry K."/>
            <person name="Henrissat B."/>
            <person name="Blanchette R."/>
            <person name="Grigoriev I."/>
            <person name="Cullen D."/>
        </authorList>
    </citation>
    <scope>NUCLEOTIDE SEQUENCE [LARGE SCALE GENOMIC DNA]</scope>
    <source>
        <strain evidence="2 3">MAD-698-R-SB12</strain>
    </source>
</reference>
<accession>A0A1X6MXM6</accession>
<dbReference type="GeneID" id="36330796"/>
<protein>
    <recommendedName>
        <fullName evidence="4">C2H2-type domain-containing protein</fullName>
    </recommendedName>
</protein>
<dbReference type="RefSeq" id="XP_024337767.1">
    <property type="nucleotide sequence ID" value="XM_024485847.1"/>
</dbReference>
<dbReference type="Proteomes" id="UP000194127">
    <property type="component" value="Unassembled WGS sequence"/>
</dbReference>
<evidence type="ECO:0000313" key="3">
    <source>
        <dbReference type="Proteomes" id="UP000194127"/>
    </source>
</evidence>
<gene>
    <name evidence="2" type="ORF">POSPLADRAFT_1145812</name>
</gene>
<organism evidence="2 3">
    <name type="scientific">Postia placenta MAD-698-R-SB12</name>
    <dbReference type="NCBI Taxonomy" id="670580"/>
    <lineage>
        <taxon>Eukaryota</taxon>
        <taxon>Fungi</taxon>
        <taxon>Dikarya</taxon>
        <taxon>Basidiomycota</taxon>
        <taxon>Agaricomycotina</taxon>
        <taxon>Agaricomycetes</taxon>
        <taxon>Polyporales</taxon>
        <taxon>Adustoporiaceae</taxon>
        <taxon>Rhodonia</taxon>
    </lineage>
</organism>
<dbReference type="EMBL" id="KZ110599">
    <property type="protein sequence ID" value="OSX60973.1"/>
    <property type="molecule type" value="Genomic_DNA"/>
</dbReference>
<feature type="region of interest" description="Disordered" evidence="1">
    <location>
        <begin position="434"/>
        <end position="461"/>
    </location>
</feature>
<dbReference type="AlphaFoldDB" id="A0A1X6MXM6"/>
<evidence type="ECO:0008006" key="4">
    <source>
        <dbReference type="Google" id="ProtNLM"/>
    </source>
</evidence>
<name>A0A1X6MXM6_9APHY</name>
<feature type="compositionally biased region" description="Acidic residues" evidence="1">
    <location>
        <begin position="264"/>
        <end position="302"/>
    </location>
</feature>
<evidence type="ECO:0000256" key="1">
    <source>
        <dbReference type="SAM" id="MobiDB-lite"/>
    </source>
</evidence>
<feature type="compositionally biased region" description="Acidic residues" evidence="1">
    <location>
        <begin position="358"/>
        <end position="367"/>
    </location>
</feature>
<proteinExistence type="predicted"/>
<feature type="region of interest" description="Disordered" evidence="1">
    <location>
        <begin position="329"/>
        <end position="422"/>
    </location>
</feature>
<keyword evidence="3" id="KW-1185">Reference proteome</keyword>
<evidence type="ECO:0000313" key="2">
    <source>
        <dbReference type="EMBL" id="OSX60973.1"/>
    </source>
</evidence>
<feature type="compositionally biased region" description="Low complexity" evidence="1">
    <location>
        <begin position="403"/>
        <end position="414"/>
    </location>
</feature>
<feature type="region of interest" description="Disordered" evidence="1">
    <location>
        <begin position="263"/>
        <end position="302"/>
    </location>
</feature>
<feature type="compositionally biased region" description="Basic residues" evidence="1">
    <location>
        <begin position="384"/>
        <end position="402"/>
    </location>
</feature>
<dbReference type="OrthoDB" id="10312348at2759"/>
<feature type="compositionally biased region" description="Basic and acidic residues" evidence="1">
    <location>
        <begin position="449"/>
        <end position="460"/>
    </location>
</feature>
<feature type="region of interest" description="Disordered" evidence="1">
    <location>
        <begin position="480"/>
        <end position="537"/>
    </location>
</feature>